<proteinExistence type="predicted"/>
<feature type="signal peptide" evidence="2">
    <location>
        <begin position="1"/>
        <end position="24"/>
    </location>
</feature>
<feature type="compositionally biased region" description="Low complexity" evidence="1">
    <location>
        <begin position="370"/>
        <end position="383"/>
    </location>
</feature>
<feature type="compositionally biased region" description="Basic and acidic residues" evidence="1">
    <location>
        <begin position="174"/>
        <end position="191"/>
    </location>
</feature>
<feature type="region of interest" description="Disordered" evidence="1">
    <location>
        <begin position="364"/>
        <end position="383"/>
    </location>
</feature>
<evidence type="ECO:0008006" key="5">
    <source>
        <dbReference type="Google" id="ProtNLM"/>
    </source>
</evidence>
<feature type="region of interest" description="Disordered" evidence="1">
    <location>
        <begin position="164"/>
        <end position="191"/>
    </location>
</feature>
<gene>
    <name evidence="3" type="ORF">QBC40DRAFT_254138</name>
</gene>
<keyword evidence="2" id="KW-0732">Signal</keyword>
<evidence type="ECO:0000256" key="1">
    <source>
        <dbReference type="SAM" id="MobiDB-lite"/>
    </source>
</evidence>
<keyword evidence="4" id="KW-1185">Reference proteome</keyword>
<name>A0AAN6XMA2_9PEZI</name>
<organism evidence="3 4">
    <name type="scientific">Triangularia verruculosa</name>
    <dbReference type="NCBI Taxonomy" id="2587418"/>
    <lineage>
        <taxon>Eukaryota</taxon>
        <taxon>Fungi</taxon>
        <taxon>Dikarya</taxon>
        <taxon>Ascomycota</taxon>
        <taxon>Pezizomycotina</taxon>
        <taxon>Sordariomycetes</taxon>
        <taxon>Sordariomycetidae</taxon>
        <taxon>Sordariales</taxon>
        <taxon>Podosporaceae</taxon>
        <taxon>Triangularia</taxon>
    </lineage>
</organism>
<dbReference type="AlphaFoldDB" id="A0AAN6XMA2"/>
<sequence>MEANAALSLASSLLAFTSSALIIAQNITRGREITQVLTEELEVVELILSECVQTLTSHIEAQKGDIPRSIERCLELCVKKRNDAISVMEKIYGDLSEEPKFRRVRYAIFPSYQERLSGKFNSFRDTAMLLRDLTSDLRIETHMGQLRIAIELLRNEDRQFDTDAATSTASVDNVEEHHQDKSDRPSRPRRRADANRAYYEFIALQKFDFRREIFILIELPGVKGADMYEHIPVQNIVDLGSNEENFISRELLTNHGMDPAKIRQLSDDERTGRSVDTISGKFTPTDEVTLYWHRLKDTKQRRARFLVVDSDKFDVIIGHKLWSATEGPSHGYLAIPGYQSWKERRKTKKGEKEKVQQAWALIKRQKEEATSGSSEASSSADNA</sequence>
<reference evidence="3" key="1">
    <citation type="journal article" date="2023" name="Mol. Phylogenet. Evol.">
        <title>Genome-scale phylogeny and comparative genomics of the fungal order Sordariales.</title>
        <authorList>
            <person name="Hensen N."/>
            <person name="Bonometti L."/>
            <person name="Westerberg I."/>
            <person name="Brannstrom I.O."/>
            <person name="Guillou S."/>
            <person name="Cros-Aarteil S."/>
            <person name="Calhoun S."/>
            <person name="Haridas S."/>
            <person name="Kuo A."/>
            <person name="Mondo S."/>
            <person name="Pangilinan J."/>
            <person name="Riley R."/>
            <person name="LaButti K."/>
            <person name="Andreopoulos B."/>
            <person name="Lipzen A."/>
            <person name="Chen C."/>
            <person name="Yan M."/>
            <person name="Daum C."/>
            <person name="Ng V."/>
            <person name="Clum A."/>
            <person name="Steindorff A."/>
            <person name="Ohm R.A."/>
            <person name="Martin F."/>
            <person name="Silar P."/>
            <person name="Natvig D.O."/>
            <person name="Lalanne C."/>
            <person name="Gautier V."/>
            <person name="Ament-Velasquez S.L."/>
            <person name="Kruys A."/>
            <person name="Hutchinson M.I."/>
            <person name="Powell A.J."/>
            <person name="Barry K."/>
            <person name="Miller A.N."/>
            <person name="Grigoriev I.V."/>
            <person name="Debuchy R."/>
            <person name="Gladieux P."/>
            <person name="Hiltunen Thoren M."/>
            <person name="Johannesson H."/>
        </authorList>
    </citation>
    <scope>NUCLEOTIDE SEQUENCE</scope>
    <source>
        <strain evidence="3">CBS 315.58</strain>
    </source>
</reference>
<feature type="chain" id="PRO_5042910307" description="Fungal N-terminal domain-containing protein" evidence="2">
    <location>
        <begin position="25"/>
        <end position="383"/>
    </location>
</feature>
<accession>A0AAN6XMA2</accession>
<dbReference type="Proteomes" id="UP001303160">
    <property type="component" value="Unassembled WGS sequence"/>
</dbReference>
<dbReference type="EMBL" id="MU863920">
    <property type="protein sequence ID" value="KAK4200367.1"/>
    <property type="molecule type" value="Genomic_DNA"/>
</dbReference>
<evidence type="ECO:0000256" key="2">
    <source>
        <dbReference type="SAM" id="SignalP"/>
    </source>
</evidence>
<comment type="caution">
    <text evidence="3">The sequence shown here is derived from an EMBL/GenBank/DDBJ whole genome shotgun (WGS) entry which is preliminary data.</text>
</comment>
<evidence type="ECO:0000313" key="4">
    <source>
        <dbReference type="Proteomes" id="UP001303160"/>
    </source>
</evidence>
<evidence type="ECO:0000313" key="3">
    <source>
        <dbReference type="EMBL" id="KAK4200367.1"/>
    </source>
</evidence>
<protein>
    <recommendedName>
        <fullName evidence="5">Fungal N-terminal domain-containing protein</fullName>
    </recommendedName>
</protein>
<reference evidence="3" key="2">
    <citation type="submission" date="2023-05" db="EMBL/GenBank/DDBJ databases">
        <authorList>
            <consortium name="Lawrence Berkeley National Laboratory"/>
            <person name="Steindorff A."/>
            <person name="Hensen N."/>
            <person name="Bonometti L."/>
            <person name="Westerberg I."/>
            <person name="Brannstrom I.O."/>
            <person name="Guillou S."/>
            <person name="Cros-Aarteil S."/>
            <person name="Calhoun S."/>
            <person name="Haridas S."/>
            <person name="Kuo A."/>
            <person name="Mondo S."/>
            <person name="Pangilinan J."/>
            <person name="Riley R."/>
            <person name="Labutti K."/>
            <person name="Andreopoulos B."/>
            <person name="Lipzen A."/>
            <person name="Chen C."/>
            <person name="Yanf M."/>
            <person name="Daum C."/>
            <person name="Ng V."/>
            <person name="Clum A."/>
            <person name="Ohm R."/>
            <person name="Martin F."/>
            <person name="Silar P."/>
            <person name="Natvig D."/>
            <person name="Lalanne C."/>
            <person name="Gautier V."/>
            <person name="Ament-Velasquez S.L."/>
            <person name="Kruys A."/>
            <person name="Hutchinson M.I."/>
            <person name="Powell A.J."/>
            <person name="Barry K."/>
            <person name="Miller A.N."/>
            <person name="Grigoriev I.V."/>
            <person name="Debuchy R."/>
            <person name="Gladieux P."/>
            <person name="Thoren M.H."/>
            <person name="Johannesson H."/>
        </authorList>
    </citation>
    <scope>NUCLEOTIDE SEQUENCE</scope>
    <source>
        <strain evidence="3">CBS 315.58</strain>
    </source>
</reference>